<dbReference type="InterPro" id="IPR051603">
    <property type="entry name" value="Zinc-ADH_QOR/CCCR"/>
</dbReference>
<evidence type="ECO:0000259" key="2">
    <source>
        <dbReference type="SMART" id="SM00829"/>
    </source>
</evidence>
<dbReference type="Gene3D" id="3.90.180.10">
    <property type="entry name" value="Medium-chain alcohol dehydrogenases, catalytic domain"/>
    <property type="match status" value="2"/>
</dbReference>
<accession>A0A1J0EE82</accession>
<gene>
    <name evidence="3" type="ORF">BLL42_00880</name>
</gene>
<organism evidence="3 4">
    <name type="scientific">Pseudomonas frederiksbergensis</name>
    <dbReference type="NCBI Taxonomy" id="104087"/>
    <lineage>
        <taxon>Bacteria</taxon>
        <taxon>Pseudomonadati</taxon>
        <taxon>Pseudomonadota</taxon>
        <taxon>Gammaproteobacteria</taxon>
        <taxon>Pseudomonadales</taxon>
        <taxon>Pseudomonadaceae</taxon>
        <taxon>Pseudomonas</taxon>
    </lineage>
</organism>
<reference evidence="4" key="1">
    <citation type="submission" date="2016-10" db="EMBL/GenBank/DDBJ databases">
        <title>Pseudomonas frederiksbergensis ERGS4:02 complete genome.</title>
        <authorList>
            <person name="Kumar R."/>
            <person name="Acharya V."/>
            <person name="Singh D."/>
        </authorList>
    </citation>
    <scope>NUCLEOTIDE SEQUENCE [LARGE SCALE GENOMIC DNA]</scope>
    <source>
        <strain evidence="4">ERGS4:02</strain>
    </source>
</reference>
<dbReference type="OrthoDB" id="9805883at2"/>
<dbReference type="GO" id="GO:0043880">
    <property type="term" value="F:crotonyl-CoA reductase activity"/>
    <property type="evidence" value="ECO:0007669"/>
    <property type="project" value="InterPro"/>
</dbReference>
<dbReference type="NCBIfam" id="TIGR01751">
    <property type="entry name" value="crot-CoA-red"/>
    <property type="match status" value="1"/>
</dbReference>
<protein>
    <submittedName>
        <fullName evidence="3">Crotonyl-CoA carboxylase/reductase</fullName>
    </submittedName>
</protein>
<sequence>MNRVAVTLDPTDLNIPEMMLAQTIRPERYGEPLSAFALESVPVPYFQSDECLIKVMAAGVNHNGVWAARGYPIDVIDLQRSRGEEHDFHIAGSDASGIVVAVGADVDDISIGDEVVLHCGWWDSDSVVDEIMDKSAKIWGYEINFGAFAEYTRVKRQAILPKPAHLSWEQAASYMLCGATAYRMLHGFAPHTVKPGEVVLIWGGSGGMGSMAIQLVNAAGGIPIAVVSSDEKAAYCRQIGAKGTINRQDYRHWGVLEDIENPVVYAQWLNEARRFQKEIWRLVGEKLSPSIVIEHPGEDTFPTSSFVCAPGGMVVICAGTSGYKGTFDIRYQWMRQKRFQGSHFANSAQCSAFNKLVRQGIIKPCLTRIFDFEALPLAHQIMFENREPLGNFAIRVGSQWEG</sequence>
<dbReference type="SMART" id="SM00829">
    <property type="entry name" value="PKS_ER"/>
    <property type="match status" value="1"/>
</dbReference>
<dbReference type="RefSeq" id="WP_071550303.1">
    <property type="nucleotide sequence ID" value="NZ_CP017886.1"/>
</dbReference>
<dbReference type="InterPro" id="IPR013154">
    <property type="entry name" value="ADH-like_N"/>
</dbReference>
<name>A0A1J0EE82_9PSED</name>
<dbReference type="Proteomes" id="UP000182567">
    <property type="component" value="Chromosome"/>
</dbReference>
<dbReference type="InterPro" id="IPR010085">
    <property type="entry name" value="Crot_CoA_red"/>
</dbReference>
<keyword evidence="1" id="KW-0521">NADP</keyword>
<dbReference type="InterPro" id="IPR020843">
    <property type="entry name" value="ER"/>
</dbReference>
<feature type="domain" description="Enoyl reductase (ER)" evidence="2">
    <location>
        <begin position="31"/>
        <end position="394"/>
    </location>
</feature>
<dbReference type="Pfam" id="PF00107">
    <property type="entry name" value="ADH_zinc_N"/>
    <property type="match status" value="1"/>
</dbReference>
<dbReference type="SUPFAM" id="SSF50129">
    <property type="entry name" value="GroES-like"/>
    <property type="match status" value="1"/>
</dbReference>
<dbReference type="InterPro" id="IPR036291">
    <property type="entry name" value="NAD(P)-bd_dom_sf"/>
</dbReference>
<dbReference type="PANTHER" id="PTHR44154:SF1">
    <property type="entry name" value="QUINONE OXIDOREDUCTASE"/>
    <property type="match status" value="1"/>
</dbReference>
<dbReference type="EMBL" id="CP017886">
    <property type="protein sequence ID" value="APC14361.1"/>
    <property type="molecule type" value="Genomic_DNA"/>
</dbReference>
<dbReference type="Pfam" id="PF08240">
    <property type="entry name" value="ADH_N"/>
    <property type="match status" value="1"/>
</dbReference>
<dbReference type="InterPro" id="IPR011032">
    <property type="entry name" value="GroES-like_sf"/>
</dbReference>
<dbReference type="SUPFAM" id="SSF51735">
    <property type="entry name" value="NAD(P)-binding Rossmann-fold domains"/>
    <property type="match status" value="1"/>
</dbReference>
<evidence type="ECO:0000256" key="1">
    <source>
        <dbReference type="ARBA" id="ARBA00022857"/>
    </source>
</evidence>
<dbReference type="Gene3D" id="3.40.50.720">
    <property type="entry name" value="NAD(P)-binding Rossmann-like Domain"/>
    <property type="match status" value="1"/>
</dbReference>
<dbReference type="AlphaFoldDB" id="A0A1J0EE82"/>
<proteinExistence type="predicted"/>
<evidence type="ECO:0000313" key="3">
    <source>
        <dbReference type="EMBL" id="APC14361.1"/>
    </source>
</evidence>
<dbReference type="PANTHER" id="PTHR44154">
    <property type="entry name" value="QUINONE OXIDOREDUCTASE"/>
    <property type="match status" value="1"/>
</dbReference>
<evidence type="ECO:0000313" key="4">
    <source>
        <dbReference type="Proteomes" id="UP000182567"/>
    </source>
</evidence>
<dbReference type="GeneID" id="46906755"/>
<dbReference type="InterPro" id="IPR013149">
    <property type="entry name" value="ADH-like_C"/>
</dbReference>